<evidence type="ECO:0000313" key="4">
    <source>
        <dbReference type="Proteomes" id="UP000789342"/>
    </source>
</evidence>
<dbReference type="CDD" id="cd00067">
    <property type="entry name" value="GAL4"/>
    <property type="match status" value="1"/>
</dbReference>
<organism evidence="3 4">
    <name type="scientific">Acaulospora morrowiae</name>
    <dbReference type="NCBI Taxonomy" id="94023"/>
    <lineage>
        <taxon>Eukaryota</taxon>
        <taxon>Fungi</taxon>
        <taxon>Fungi incertae sedis</taxon>
        <taxon>Mucoromycota</taxon>
        <taxon>Glomeromycotina</taxon>
        <taxon>Glomeromycetes</taxon>
        <taxon>Diversisporales</taxon>
        <taxon>Acaulosporaceae</taxon>
        <taxon>Acaulospora</taxon>
    </lineage>
</organism>
<dbReference type="GO" id="GO:0008270">
    <property type="term" value="F:zinc ion binding"/>
    <property type="evidence" value="ECO:0007669"/>
    <property type="project" value="InterPro"/>
</dbReference>
<evidence type="ECO:0000256" key="1">
    <source>
        <dbReference type="SAM" id="MobiDB-lite"/>
    </source>
</evidence>
<evidence type="ECO:0000313" key="3">
    <source>
        <dbReference type="EMBL" id="CAG8468776.1"/>
    </source>
</evidence>
<dbReference type="PROSITE" id="PS50048">
    <property type="entry name" value="ZN2_CY6_FUNGAL_2"/>
    <property type="match status" value="1"/>
</dbReference>
<feature type="compositionally biased region" description="Polar residues" evidence="1">
    <location>
        <begin position="81"/>
        <end position="90"/>
    </location>
</feature>
<dbReference type="AlphaFoldDB" id="A0A9N8Z2G7"/>
<dbReference type="InterPro" id="IPR036864">
    <property type="entry name" value="Zn2-C6_fun-type_DNA-bd_sf"/>
</dbReference>
<dbReference type="SMART" id="SM00066">
    <property type="entry name" value="GAL4"/>
    <property type="match status" value="1"/>
</dbReference>
<dbReference type="OrthoDB" id="3362851at2759"/>
<dbReference type="PANTHER" id="PTHR47431">
    <property type="entry name" value="ZN(II)2CYS6 TRANSCRIPTION FACTOR (EUROFUNG)-RELATED"/>
    <property type="match status" value="1"/>
</dbReference>
<dbReference type="GO" id="GO:0000981">
    <property type="term" value="F:DNA-binding transcription factor activity, RNA polymerase II-specific"/>
    <property type="evidence" value="ECO:0007669"/>
    <property type="project" value="InterPro"/>
</dbReference>
<comment type="caution">
    <text evidence="3">The sequence shown here is derived from an EMBL/GenBank/DDBJ whole genome shotgun (WGS) entry which is preliminary data.</text>
</comment>
<feature type="region of interest" description="Disordered" evidence="1">
    <location>
        <begin position="57"/>
        <end position="90"/>
    </location>
</feature>
<accession>A0A9N8Z2G7</accession>
<proteinExistence type="predicted"/>
<dbReference type="Proteomes" id="UP000789342">
    <property type="component" value="Unassembled WGS sequence"/>
</dbReference>
<dbReference type="PROSITE" id="PS00463">
    <property type="entry name" value="ZN2_CY6_FUNGAL_1"/>
    <property type="match status" value="1"/>
</dbReference>
<name>A0A9N8Z2G7_9GLOM</name>
<dbReference type="Gene3D" id="4.10.240.10">
    <property type="entry name" value="Zn(2)-C6 fungal-type DNA-binding domain"/>
    <property type="match status" value="1"/>
</dbReference>
<protein>
    <submittedName>
        <fullName evidence="3">14364_t:CDS:1</fullName>
    </submittedName>
</protein>
<dbReference type="InterPro" id="IPR001138">
    <property type="entry name" value="Zn2Cys6_DnaBD"/>
</dbReference>
<dbReference type="Pfam" id="PF00172">
    <property type="entry name" value="Zn_clus"/>
    <property type="match status" value="1"/>
</dbReference>
<evidence type="ECO:0000259" key="2">
    <source>
        <dbReference type="PROSITE" id="PS50048"/>
    </source>
</evidence>
<dbReference type="EMBL" id="CAJVPV010000675">
    <property type="protein sequence ID" value="CAG8468776.1"/>
    <property type="molecule type" value="Genomic_DNA"/>
</dbReference>
<reference evidence="3" key="1">
    <citation type="submission" date="2021-06" db="EMBL/GenBank/DDBJ databases">
        <authorList>
            <person name="Kallberg Y."/>
            <person name="Tangrot J."/>
            <person name="Rosling A."/>
        </authorList>
    </citation>
    <scope>NUCLEOTIDE SEQUENCE</scope>
    <source>
        <strain evidence="3">CL551</strain>
    </source>
</reference>
<dbReference type="PANTHER" id="PTHR47431:SF1">
    <property type="entry name" value="ZN(II)2CYS6 TRANSCRIPTION FACTOR (EUROFUNG)"/>
    <property type="match status" value="1"/>
</dbReference>
<feature type="domain" description="Zn(2)-C6 fungal-type" evidence="2">
    <location>
        <begin position="21"/>
        <end position="50"/>
    </location>
</feature>
<gene>
    <name evidence="3" type="ORF">AMORRO_LOCUS1755</name>
</gene>
<dbReference type="SUPFAM" id="SSF57701">
    <property type="entry name" value="Zn2/Cys6 DNA-binding domain"/>
    <property type="match status" value="1"/>
</dbReference>
<sequence length="156" mass="17838">MNKIHHSHIHRLRTRTHVTVACTNCRRLKRRCSGEPVCTNCANRSFECIFVRSGKKRGRKSQKPPYTNGSDVSAHEHPSAPNMNNDNNGTFFPVSQNVQGHLTIDPFQFIRNNDRQTPNENLTYGIDGINVADGHPTQYGFCTDYIMMNINEHRDL</sequence>
<keyword evidence="4" id="KW-1185">Reference proteome</keyword>